<organism evidence="3 4">
    <name type="scientific">Paenibacillus methanolicus</name>
    <dbReference type="NCBI Taxonomy" id="582686"/>
    <lineage>
        <taxon>Bacteria</taxon>
        <taxon>Bacillati</taxon>
        <taxon>Bacillota</taxon>
        <taxon>Bacilli</taxon>
        <taxon>Bacillales</taxon>
        <taxon>Paenibacillaceae</taxon>
        <taxon>Paenibacillus</taxon>
    </lineage>
</organism>
<keyword evidence="4" id="KW-1185">Reference proteome</keyword>
<keyword evidence="1" id="KW-0472">Membrane</keyword>
<proteinExistence type="predicted"/>
<keyword evidence="1" id="KW-1133">Transmembrane helix</keyword>
<dbReference type="Proteomes" id="UP000323257">
    <property type="component" value="Unassembled WGS sequence"/>
</dbReference>
<dbReference type="InterPro" id="IPR025948">
    <property type="entry name" value="HTH-like_dom"/>
</dbReference>
<dbReference type="OrthoDB" id="9775203at2"/>
<evidence type="ECO:0000313" key="4">
    <source>
        <dbReference type="Proteomes" id="UP000323257"/>
    </source>
</evidence>
<evidence type="ECO:0000259" key="2">
    <source>
        <dbReference type="Pfam" id="PF13276"/>
    </source>
</evidence>
<feature type="domain" description="HTH-like" evidence="2">
    <location>
        <begin position="39"/>
        <end position="91"/>
    </location>
</feature>
<keyword evidence="1" id="KW-0812">Transmembrane</keyword>
<evidence type="ECO:0000313" key="3">
    <source>
        <dbReference type="EMBL" id="TYP77506.1"/>
    </source>
</evidence>
<name>A0A5S5CGZ9_9BACL</name>
<dbReference type="AlphaFoldDB" id="A0A5S5CGZ9"/>
<reference evidence="3 4" key="1">
    <citation type="submission" date="2019-07" db="EMBL/GenBank/DDBJ databases">
        <title>Genomic Encyclopedia of Type Strains, Phase III (KMG-III): the genomes of soil and plant-associated and newly described type strains.</title>
        <authorList>
            <person name="Whitman W."/>
        </authorList>
    </citation>
    <scope>NUCLEOTIDE SEQUENCE [LARGE SCALE GENOMIC DNA]</scope>
    <source>
        <strain evidence="3 4">BL24</strain>
    </source>
</reference>
<feature type="transmembrane region" description="Helical" evidence="1">
    <location>
        <begin position="138"/>
        <end position="156"/>
    </location>
</feature>
<dbReference type="EMBL" id="VNHS01000002">
    <property type="protein sequence ID" value="TYP77506.1"/>
    <property type="molecule type" value="Genomic_DNA"/>
</dbReference>
<protein>
    <submittedName>
        <fullName evidence="3">Helix-turn-helix protein</fullName>
    </submittedName>
</protein>
<comment type="caution">
    <text evidence="3">The sequence shown here is derived from an EMBL/GenBank/DDBJ whole genome shotgun (WGS) entry which is preliminary data.</text>
</comment>
<sequence>MKASRADHGTKVNVIRNNAHKSLPRSTYYYKPETADTEEEQQLEYAIDKIFRNSRNNYGTREIKVELRKTKILASRRQIGQIMKKYGLVFNYTVAQYKPSKGDPDEAPVGNKLQREFQQDEPYLRSMCESLENGTMCAYLLICLTMKLLGVVVGLVKMHSLSTEQ</sequence>
<dbReference type="Pfam" id="PF13276">
    <property type="entry name" value="HTH_21"/>
    <property type="match status" value="1"/>
</dbReference>
<evidence type="ECO:0000256" key="1">
    <source>
        <dbReference type="SAM" id="Phobius"/>
    </source>
</evidence>
<accession>A0A5S5CGZ9</accession>
<gene>
    <name evidence="3" type="ORF">BCM02_10266</name>
</gene>